<dbReference type="Proteomes" id="UP000000600">
    <property type="component" value="Unassembled WGS sequence"/>
</dbReference>
<accession>A0D0Y1</accession>
<name>A0D0Y1_PARTE</name>
<evidence type="ECO:0000313" key="2">
    <source>
        <dbReference type="Proteomes" id="UP000000600"/>
    </source>
</evidence>
<dbReference type="RefSeq" id="XP_001444095.1">
    <property type="nucleotide sequence ID" value="XM_001444058.1"/>
</dbReference>
<dbReference type="AlphaFoldDB" id="A0D0Y1"/>
<organism evidence="1 2">
    <name type="scientific">Paramecium tetraurelia</name>
    <dbReference type="NCBI Taxonomy" id="5888"/>
    <lineage>
        <taxon>Eukaryota</taxon>
        <taxon>Sar</taxon>
        <taxon>Alveolata</taxon>
        <taxon>Ciliophora</taxon>
        <taxon>Intramacronucleata</taxon>
        <taxon>Oligohymenophorea</taxon>
        <taxon>Peniculida</taxon>
        <taxon>Parameciidae</taxon>
        <taxon>Paramecium</taxon>
    </lineage>
</organism>
<dbReference type="InParanoid" id="A0D0Y1"/>
<gene>
    <name evidence="1" type="ORF">GSPATT00012250001</name>
</gene>
<dbReference type="GeneID" id="5029879"/>
<dbReference type="HOGENOM" id="CLU_059271_0_0_1"/>
<reference evidence="1 2" key="1">
    <citation type="journal article" date="2006" name="Nature">
        <title>Global trends of whole-genome duplications revealed by the ciliate Paramecium tetraurelia.</title>
        <authorList>
            <consortium name="Genoscope"/>
            <person name="Aury J.-M."/>
            <person name="Jaillon O."/>
            <person name="Duret L."/>
            <person name="Noel B."/>
            <person name="Jubin C."/>
            <person name="Porcel B.M."/>
            <person name="Segurens B."/>
            <person name="Daubin V."/>
            <person name="Anthouard V."/>
            <person name="Aiach N."/>
            <person name="Arnaiz O."/>
            <person name="Billaut A."/>
            <person name="Beisson J."/>
            <person name="Blanc I."/>
            <person name="Bouhouche K."/>
            <person name="Camara F."/>
            <person name="Duharcourt S."/>
            <person name="Guigo R."/>
            <person name="Gogendeau D."/>
            <person name="Katinka M."/>
            <person name="Keller A.-M."/>
            <person name="Kissmehl R."/>
            <person name="Klotz C."/>
            <person name="Koll F."/>
            <person name="Le Moue A."/>
            <person name="Lepere C."/>
            <person name="Malinsky S."/>
            <person name="Nowacki M."/>
            <person name="Nowak J.K."/>
            <person name="Plattner H."/>
            <person name="Poulain J."/>
            <person name="Ruiz F."/>
            <person name="Serrano V."/>
            <person name="Zagulski M."/>
            <person name="Dessen P."/>
            <person name="Betermier M."/>
            <person name="Weissenbach J."/>
            <person name="Scarpelli C."/>
            <person name="Schachter V."/>
            <person name="Sperling L."/>
            <person name="Meyer E."/>
            <person name="Cohen J."/>
            <person name="Wincker P."/>
        </authorList>
    </citation>
    <scope>NUCLEOTIDE SEQUENCE [LARGE SCALE GENOMIC DNA]</scope>
    <source>
        <strain evidence="1 2">Stock d4-2</strain>
    </source>
</reference>
<protein>
    <submittedName>
        <fullName evidence="1">Uncharacterized protein</fullName>
    </submittedName>
</protein>
<dbReference type="OrthoDB" id="301378at2759"/>
<dbReference type="KEGG" id="ptm:GSPATT00012250001"/>
<proteinExistence type="predicted"/>
<dbReference type="OMA" id="AQANDYR"/>
<dbReference type="EMBL" id="CT868241">
    <property type="protein sequence ID" value="CAK76698.1"/>
    <property type="molecule type" value="Genomic_DNA"/>
</dbReference>
<keyword evidence="2" id="KW-1185">Reference proteome</keyword>
<evidence type="ECO:0000313" key="1">
    <source>
        <dbReference type="EMBL" id="CAK76698.1"/>
    </source>
</evidence>
<sequence length="392" mass="46305">MGTSQKFIHGMRIPNYQFSQTAQANDYRAILNQLNQLHQGKQLDKKFQFNNQSLICLNSKTYKQDNQYLQAFLNKLMMKIMLKKYLIEPPNYIQNSNINNIMNQINFLGRNPRRNYTKQFYQQYFNFVAAVSQAPDLNASEIGLAMFIYGQVSQYTKSKNKEVEQSLLLNFRQQIDHFKSNDLKHFSFGLILARIQRKDIFDMLEKQSLVTEMEFQDLIRVGTGIALFGKGSPEFWKLLEEQAIMNIPTTEPQNITTLFMLYKQFGHGTQEINKLFEQQFIQRYDQFSNLLKLQMFSSFAKIRYPSSALFKLFFRDIVGIIQSVNVTAVQMLILDCQKIFHQFPKQIQQFFIDFILKHYQKFNPAIKSKLYDSFQEQQLLTEELEVALLKKQ</sequence>